<dbReference type="EMBL" id="JACHGF010000020">
    <property type="protein sequence ID" value="MBB5287582.1"/>
    <property type="molecule type" value="Genomic_DNA"/>
</dbReference>
<dbReference type="Proteomes" id="UP000557307">
    <property type="component" value="Unassembled WGS sequence"/>
</dbReference>
<comment type="caution">
    <text evidence="7">The sequence shown here is derived from an EMBL/GenBank/DDBJ whole genome shotgun (WGS) entry which is preliminary data.</text>
</comment>
<keyword evidence="3 5" id="KW-1133">Transmembrane helix</keyword>
<evidence type="ECO:0000256" key="2">
    <source>
        <dbReference type="ARBA" id="ARBA00022692"/>
    </source>
</evidence>
<dbReference type="PANTHER" id="PTHR38480">
    <property type="entry name" value="SLR0254 PROTEIN"/>
    <property type="match status" value="1"/>
</dbReference>
<keyword evidence="8" id="KW-1185">Reference proteome</keyword>
<evidence type="ECO:0000313" key="7">
    <source>
        <dbReference type="EMBL" id="MBB5287582.1"/>
    </source>
</evidence>
<organism evidence="7 8">
    <name type="scientific">Rhabdobacter roseus</name>
    <dbReference type="NCBI Taxonomy" id="1655419"/>
    <lineage>
        <taxon>Bacteria</taxon>
        <taxon>Pseudomonadati</taxon>
        <taxon>Bacteroidota</taxon>
        <taxon>Cytophagia</taxon>
        <taxon>Cytophagales</taxon>
        <taxon>Cytophagaceae</taxon>
        <taxon>Rhabdobacter</taxon>
    </lineage>
</organism>
<feature type="transmembrane region" description="Helical" evidence="5">
    <location>
        <begin position="61"/>
        <end position="82"/>
    </location>
</feature>
<dbReference type="AlphaFoldDB" id="A0A840U110"/>
<reference evidence="7 8" key="1">
    <citation type="submission" date="2020-08" db="EMBL/GenBank/DDBJ databases">
        <title>Genomic Encyclopedia of Type Strains, Phase IV (KMG-IV): sequencing the most valuable type-strain genomes for metagenomic binning, comparative biology and taxonomic classification.</title>
        <authorList>
            <person name="Goeker M."/>
        </authorList>
    </citation>
    <scope>NUCLEOTIDE SEQUENCE [LARGE SCALE GENOMIC DNA]</scope>
    <source>
        <strain evidence="7 8">DSM 105074</strain>
    </source>
</reference>
<protein>
    <submittedName>
        <fullName evidence="7">Putative RDD family membrane protein YckC</fullName>
    </submittedName>
</protein>
<feature type="transmembrane region" description="Helical" evidence="5">
    <location>
        <begin position="110"/>
        <end position="134"/>
    </location>
</feature>
<comment type="subcellular location">
    <subcellularLocation>
        <location evidence="1">Membrane</location>
        <topology evidence="1">Multi-pass membrane protein</topology>
    </subcellularLocation>
</comment>
<evidence type="ECO:0000313" key="8">
    <source>
        <dbReference type="Proteomes" id="UP000557307"/>
    </source>
</evidence>
<evidence type="ECO:0000256" key="4">
    <source>
        <dbReference type="ARBA" id="ARBA00023136"/>
    </source>
</evidence>
<gene>
    <name evidence="7" type="ORF">HNQ92_005746</name>
</gene>
<dbReference type="InterPro" id="IPR010432">
    <property type="entry name" value="RDD"/>
</dbReference>
<evidence type="ECO:0000259" key="6">
    <source>
        <dbReference type="Pfam" id="PF06271"/>
    </source>
</evidence>
<feature type="transmembrane region" description="Helical" evidence="5">
    <location>
        <begin position="31"/>
        <end position="49"/>
    </location>
</feature>
<dbReference type="RefSeq" id="WP_184180027.1">
    <property type="nucleotide sequence ID" value="NZ_JACHGF010000020.1"/>
</dbReference>
<proteinExistence type="predicted"/>
<dbReference type="PANTHER" id="PTHR38480:SF1">
    <property type="entry name" value="SLR0254 PROTEIN"/>
    <property type="match status" value="1"/>
</dbReference>
<accession>A0A840U110</accession>
<name>A0A840U110_9BACT</name>
<evidence type="ECO:0000256" key="1">
    <source>
        <dbReference type="ARBA" id="ARBA00004141"/>
    </source>
</evidence>
<keyword evidence="4 5" id="KW-0472">Membrane</keyword>
<sequence length="240" mass="26654">MNLRIQTAQNVAIDYEPASLGERIIAQILDYIVYVLWLLAVLALMGLLANRVNPDSISGTWITIGGIILPIMLYSLLCEYFLDGQTMGKKIMRIKVVRLDGRQATLSAYLLRWLLSLVDVVLFTGLVAVLTIIINGRGQRLGDLAAGTTVVKAYRSIRLHDIAYPPTPTDYQPTYPQTTQLTDRDIRTIREVVGRKDPEMTALTAEKVAAVLGVQAQSSAYDFLVTLLNDYAFYASNNLD</sequence>
<feature type="domain" description="RDD" evidence="6">
    <location>
        <begin position="18"/>
        <end position="147"/>
    </location>
</feature>
<keyword evidence="2 5" id="KW-0812">Transmembrane</keyword>
<dbReference type="GO" id="GO:0016020">
    <property type="term" value="C:membrane"/>
    <property type="evidence" value="ECO:0007669"/>
    <property type="project" value="UniProtKB-SubCell"/>
</dbReference>
<dbReference type="Pfam" id="PF06271">
    <property type="entry name" value="RDD"/>
    <property type="match status" value="1"/>
</dbReference>
<evidence type="ECO:0000256" key="5">
    <source>
        <dbReference type="SAM" id="Phobius"/>
    </source>
</evidence>
<evidence type="ECO:0000256" key="3">
    <source>
        <dbReference type="ARBA" id="ARBA00022989"/>
    </source>
</evidence>